<reference evidence="2" key="1">
    <citation type="submission" date="2018-02" db="EMBL/GenBank/DDBJ databases">
        <title>A New Nudivirus from Drosophila melanogaster.</title>
        <authorList>
            <consortium name="DrosEU"/>
            <person name="Obbard D.J."/>
            <person name="Staubach F."/>
            <person name="Betancourt A."/>
        </authorList>
    </citation>
    <scope>NUCLEOTIDE SEQUENCE [LARGE SCALE GENOMIC DNA]</scope>
</reference>
<dbReference type="EMBL" id="MG969167">
    <property type="protein sequence ID" value="AYP97947.1"/>
    <property type="molecule type" value="Genomic_DNA"/>
</dbReference>
<evidence type="ECO:0000313" key="1">
    <source>
        <dbReference type="EMBL" id="AYP97947.1"/>
    </source>
</evidence>
<dbReference type="GeneID" id="80535659"/>
<dbReference type="Proteomes" id="UP000679071">
    <property type="component" value="Segment"/>
</dbReference>
<protein>
    <submittedName>
        <fullName evidence="1">Putative transposase</fullName>
    </submittedName>
</protein>
<keyword evidence="2" id="KW-1185">Reference proteome</keyword>
<accession>A0A3G3E669</accession>
<dbReference type="KEGG" id="vg:80535659"/>
<name>A0A3G3E669_9VIRU</name>
<proteinExistence type="predicted"/>
<evidence type="ECO:0000313" key="2">
    <source>
        <dbReference type="Proteomes" id="UP000679071"/>
    </source>
</evidence>
<organism evidence="1 2">
    <name type="scientific">Mauternbach virus</name>
    <dbReference type="NCBI Taxonomy" id="2486603"/>
    <lineage>
        <taxon>Viruses</taxon>
        <taxon>Viruses incertae sedis</taxon>
        <taxon>Naldaviricetes</taxon>
        <taxon>Lefavirales</taxon>
        <taxon>Nudiviridae</taxon>
        <taxon>Alphanudivirus</taxon>
        <taxon>Alphanudivirus quartudromelanogasteris</taxon>
    </lineage>
</organism>
<sequence length="285" mass="32341">MDFSDHLVAEQTIYAYLNVDKQKPEQTTFQRSVDVFYKYSKDLYTKLTDADPAEFSITNLPDTIAFLPQNSIFSNILMIRKEDPDFRFVPISETRDVFERNMLPTIVSDETLTMFAPKTETPRKSMFMNTLPSDSPASILQTTNPLNLVYDDPDFSGLKNLEALPNYQTLVSTVRDIVEQSPESTTNDTWVASVFALYPINSNDLRTIISNENTHLNRTTIKYRIINSFSTIIKTNQDREEQFVEIKNLVDNYVAQLGPIGQGQGQQQANQQQAEQAAAAVVAIN</sequence>
<dbReference type="RefSeq" id="YP_010797681.1">
    <property type="nucleotide sequence ID" value="NC_076232.1"/>
</dbReference>